<dbReference type="Proteomes" id="UP001300871">
    <property type="component" value="Unassembled WGS sequence"/>
</dbReference>
<protein>
    <submittedName>
        <fullName evidence="3">Superoxide dismutase family protein</fullName>
    </submittedName>
</protein>
<dbReference type="PANTHER" id="PTHR10003">
    <property type="entry name" value="SUPEROXIDE DISMUTASE CU-ZN -RELATED"/>
    <property type="match status" value="1"/>
</dbReference>
<dbReference type="GO" id="GO:0006801">
    <property type="term" value="P:superoxide metabolic process"/>
    <property type="evidence" value="ECO:0007669"/>
    <property type="project" value="InterPro"/>
</dbReference>
<reference evidence="4" key="2">
    <citation type="submission" date="2023-01" db="EMBL/GenBank/DDBJ databases">
        <title>Human gut microbiome strain richness.</title>
        <authorList>
            <person name="Chen-Liaw A."/>
        </authorList>
    </citation>
    <scope>NUCLEOTIDE SEQUENCE</scope>
    <source>
        <strain evidence="4">B1_m1001713B170214d0_201011</strain>
    </source>
</reference>
<dbReference type="EMBL" id="JAQLGM010000044">
    <property type="protein sequence ID" value="MDB2001657.1"/>
    <property type="molecule type" value="Genomic_DNA"/>
</dbReference>
<dbReference type="GO" id="GO:0005507">
    <property type="term" value="F:copper ion binding"/>
    <property type="evidence" value="ECO:0007669"/>
    <property type="project" value="InterPro"/>
</dbReference>
<dbReference type="EMBL" id="JAINVB010000001">
    <property type="protein sequence ID" value="MCK0086469.1"/>
    <property type="molecule type" value="Genomic_DNA"/>
</dbReference>
<proteinExistence type="inferred from homology"/>
<dbReference type="SUPFAM" id="SSF49329">
    <property type="entry name" value="Cu,Zn superoxide dismutase-like"/>
    <property type="match status" value="1"/>
</dbReference>
<reference evidence="3" key="1">
    <citation type="journal article" date="2022" name="Cell Host Microbe">
        <title>Colonization of the live biotherapeutic product VE303 and modulation of the microbiota and metabolites in healthy volunteers.</title>
        <authorList>
            <person name="Dsouza M."/>
            <person name="Menon R."/>
            <person name="Crossette E."/>
            <person name="Bhattarai S.K."/>
            <person name="Schneider J."/>
            <person name="Kim Y.G."/>
            <person name="Reddy S."/>
            <person name="Caballero S."/>
            <person name="Felix C."/>
            <person name="Cornacchione L."/>
            <person name="Hendrickson J."/>
            <person name="Watson A.R."/>
            <person name="Minot S.S."/>
            <person name="Greenfield N."/>
            <person name="Schopf L."/>
            <person name="Szabady R."/>
            <person name="Patarroyo J."/>
            <person name="Smith W."/>
            <person name="Harrison P."/>
            <person name="Kuijper E.J."/>
            <person name="Kelly C.P."/>
            <person name="Olle B."/>
            <person name="Bobilev D."/>
            <person name="Silber J.L."/>
            <person name="Bucci V."/>
            <person name="Roberts B."/>
            <person name="Faith J."/>
            <person name="Norman J.M."/>
        </authorList>
    </citation>
    <scope>NUCLEOTIDE SEQUENCE</scope>
    <source>
        <strain evidence="3">VE303-04</strain>
    </source>
</reference>
<comment type="similarity">
    <text evidence="1">Belongs to the Cu-Zn superoxide dismutase family.</text>
</comment>
<evidence type="ECO:0000259" key="2">
    <source>
        <dbReference type="Pfam" id="PF00080"/>
    </source>
</evidence>
<feature type="domain" description="Superoxide dismutase copper/zinc binding" evidence="2">
    <location>
        <begin position="37"/>
        <end position="165"/>
    </location>
</feature>
<dbReference type="AlphaFoldDB" id="A0AAW5F4T0"/>
<dbReference type="InterPro" id="IPR001424">
    <property type="entry name" value="SOD_Cu_Zn_dom"/>
</dbReference>
<gene>
    <name evidence="3" type="ORF">K5I21_11425</name>
    <name evidence="4" type="ORF">PM006_15740</name>
</gene>
<evidence type="ECO:0000313" key="5">
    <source>
        <dbReference type="Proteomes" id="UP001203136"/>
    </source>
</evidence>
<evidence type="ECO:0000313" key="4">
    <source>
        <dbReference type="EMBL" id="MDB2001657.1"/>
    </source>
</evidence>
<evidence type="ECO:0000313" key="3">
    <source>
        <dbReference type="EMBL" id="MCK0086469.1"/>
    </source>
</evidence>
<dbReference type="Pfam" id="PF00080">
    <property type="entry name" value="Sod_Cu"/>
    <property type="match status" value="1"/>
</dbReference>
<evidence type="ECO:0000256" key="1">
    <source>
        <dbReference type="ARBA" id="ARBA00010457"/>
    </source>
</evidence>
<comment type="caution">
    <text evidence="3">The sequence shown here is derived from an EMBL/GenBank/DDBJ whole genome shotgun (WGS) entry which is preliminary data.</text>
</comment>
<sequence>MSERSYTPRDIFADILEDNEPQAVAWVRGDAAHPALSGMIKFYKTPYQGVLIEAEVFGLPDQGRPSQSNYYGFHIHENGNCSGTAASPFANAGSHYNPSKAPHPLHAGDFPPLLSNQGYAWMSFYDKRFSLQDILGRSVIIHNQPDDFTTQPSGNSGAMIGCGVIMKN</sequence>
<name>A0AAW5F4T0_CLOSY</name>
<dbReference type="InterPro" id="IPR024134">
    <property type="entry name" value="SOD_Cu/Zn_/chaperone"/>
</dbReference>
<dbReference type="Gene3D" id="2.60.40.200">
    <property type="entry name" value="Superoxide dismutase, copper/zinc binding domain"/>
    <property type="match status" value="1"/>
</dbReference>
<accession>A0AAW5F4T0</accession>
<organism evidence="3 5">
    <name type="scientific">Clostridium symbiosum</name>
    <name type="common">Bacteroides symbiosus</name>
    <dbReference type="NCBI Taxonomy" id="1512"/>
    <lineage>
        <taxon>Bacteria</taxon>
        <taxon>Bacillati</taxon>
        <taxon>Bacillota</taxon>
        <taxon>Clostridia</taxon>
        <taxon>Lachnospirales</taxon>
        <taxon>Lachnospiraceae</taxon>
        <taxon>Otoolea</taxon>
    </lineage>
</organism>
<dbReference type="Proteomes" id="UP001203136">
    <property type="component" value="Unassembled WGS sequence"/>
</dbReference>
<dbReference type="InterPro" id="IPR036423">
    <property type="entry name" value="SOD-like_Cu/Zn_dom_sf"/>
</dbReference>
<dbReference type="RefSeq" id="WP_009296218.1">
    <property type="nucleotide sequence ID" value="NZ_CACRUA010000065.1"/>
</dbReference>